<reference evidence="3 4" key="1">
    <citation type="journal article" date="2016" name="Antonie Van Leeuwenhoek">
        <title>Denitratimonas tolerans gen. nov., sp. nov., a denitrifying bacterium isolated from a bioreactor for tannery wastewater treatment.</title>
        <authorList>
            <person name="Han S.I."/>
            <person name="Kim J.O."/>
            <person name="Lee Y.R."/>
            <person name="Ekpeghere K.I."/>
            <person name="Koh S.C."/>
            <person name="Whang K.S."/>
        </authorList>
    </citation>
    <scope>NUCLEOTIDE SEQUENCE [LARGE SCALE GENOMIC DNA]</scope>
    <source>
        <strain evidence="3 4">KACC 17565</strain>
    </source>
</reference>
<dbReference type="Proteomes" id="UP001364472">
    <property type="component" value="Unassembled WGS sequence"/>
</dbReference>
<evidence type="ECO:0000259" key="2">
    <source>
        <dbReference type="Pfam" id="PF01425"/>
    </source>
</evidence>
<protein>
    <submittedName>
        <fullName evidence="3">Amidase</fullName>
    </submittedName>
</protein>
<feature type="domain" description="Amidase" evidence="2">
    <location>
        <begin position="40"/>
        <end position="445"/>
    </location>
</feature>
<organism evidence="3 4">
    <name type="scientific">Denitratimonas tolerans</name>
    <dbReference type="NCBI Taxonomy" id="1338420"/>
    <lineage>
        <taxon>Bacteria</taxon>
        <taxon>Pseudomonadati</taxon>
        <taxon>Pseudomonadota</taxon>
        <taxon>Gammaproteobacteria</taxon>
        <taxon>Lysobacterales</taxon>
        <taxon>Lysobacteraceae</taxon>
        <taxon>Denitratimonas</taxon>
    </lineage>
</organism>
<dbReference type="Pfam" id="PF01425">
    <property type="entry name" value="Amidase"/>
    <property type="match status" value="1"/>
</dbReference>
<proteinExistence type="inferred from homology"/>
<dbReference type="EMBL" id="JBBDHC010000019">
    <property type="protein sequence ID" value="MEJ1250423.1"/>
    <property type="molecule type" value="Genomic_DNA"/>
</dbReference>
<dbReference type="PANTHER" id="PTHR11895:SF7">
    <property type="entry name" value="GLUTAMYL-TRNA(GLN) AMIDOTRANSFERASE SUBUNIT A, MITOCHONDRIAL"/>
    <property type="match status" value="1"/>
</dbReference>
<evidence type="ECO:0000313" key="4">
    <source>
        <dbReference type="Proteomes" id="UP001364472"/>
    </source>
</evidence>
<comment type="similarity">
    <text evidence="1">Belongs to the amidase family.</text>
</comment>
<dbReference type="InterPro" id="IPR036928">
    <property type="entry name" value="AS_sf"/>
</dbReference>
<comment type="caution">
    <text evidence="3">The sequence shown here is derived from an EMBL/GenBank/DDBJ whole genome shotgun (WGS) entry which is preliminary data.</text>
</comment>
<evidence type="ECO:0000256" key="1">
    <source>
        <dbReference type="ARBA" id="ARBA00009199"/>
    </source>
</evidence>
<dbReference type="AlphaFoldDB" id="A0AAW9R9R6"/>
<dbReference type="Gene3D" id="3.90.1300.10">
    <property type="entry name" value="Amidase signature (AS) domain"/>
    <property type="match status" value="1"/>
</dbReference>
<dbReference type="PANTHER" id="PTHR11895">
    <property type="entry name" value="TRANSAMIDASE"/>
    <property type="match status" value="1"/>
</dbReference>
<keyword evidence="4" id="KW-1185">Reference proteome</keyword>
<dbReference type="GO" id="GO:0003824">
    <property type="term" value="F:catalytic activity"/>
    <property type="evidence" value="ECO:0007669"/>
    <property type="project" value="InterPro"/>
</dbReference>
<dbReference type="InterPro" id="IPR000120">
    <property type="entry name" value="Amidase"/>
</dbReference>
<gene>
    <name evidence="3" type="ORF">WB794_12145</name>
</gene>
<accession>A0AAW9R9R6</accession>
<name>A0AAW9R9R6_9GAMM</name>
<evidence type="ECO:0000313" key="3">
    <source>
        <dbReference type="EMBL" id="MEJ1250423.1"/>
    </source>
</evidence>
<sequence>MRVSRHGPHTMAHDADSLRKASLIRVLHALAAGQVSSEALTRAFLAAIERDRALNAWLHVDGEGALAAARASDARRASGAPLGRLDGVPLAIKDNIDVAGMPTTLGLPAGAEPPAARDAFIVARLRGAGAVLLGKTSLDEATLGTVGRNAHFGDVANPQLPGRASGGSSAGSAVAVAAGHAVAALGSDTLGSIRIPAAFCGVVGLKPTHGELSSGGLRPSLRRLDCPGVIARSAEDIAPLLQVMCGHDPDDPRSRRRRVALAAPDWNPSTLRVGVLADAASVGAAPAVIAAFDAALGRCAELLGRVSVSPFQLAALDIAATRRAALLMMEAELLAAHGPLLEAASPPLSAMLDFARRKSAADYARADLRLDAHVARVRRLFERFDALLLPVSPLPPPAVDAPEPPNLADFTALASLAGCPALALPLGDGIGLQLVGLPGSDLRLLELGALVAAVVEAEAVPD</sequence>
<dbReference type="InterPro" id="IPR023631">
    <property type="entry name" value="Amidase_dom"/>
</dbReference>
<dbReference type="SUPFAM" id="SSF75304">
    <property type="entry name" value="Amidase signature (AS) enzymes"/>
    <property type="match status" value="1"/>
</dbReference>